<feature type="transmembrane region" description="Helical" evidence="6">
    <location>
        <begin position="39"/>
        <end position="59"/>
    </location>
</feature>
<evidence type="ECO:0000256" key="3">
    <source>
        <dbReference type="ARBA" id="ARBA00022692"/>
    </source>
</evidence>
<evidence type="ECO:0000313" key="9">
    <source>
        <dbReference type="Proteomes" id="UP000237983"/>
    </source>
</evidence>
<accession>A0A2T0VFC2</accession>
<dbReference type="RefSeq" id="WP_106211056.1">
    <property type="nucleotide sequence ID" value="NZ_PVTL01000003.1"/>
</dbReference>
<dbReference type="InterPro" id="IPR007267">
    <property type="entry name" value="GtrA_DPMS_TM"/>
</dbReference>
<feature type="transmembrane region" description="Helical" evidence="6">
    <location>
        <begin position="104"/>
        <end position="123"/>
    </location>
</feature>
<feature type="transmembrane region" description="Helical" evidence="6">
    <location>
        <begin position="12"/>
        <end position="33"/>
    </location>
</feature>
<sequence>MSGRFARLVQQLSKYFGVALVGLIVDFGILTLVTSGLGAHYLVGSTSGFVCGLLVTYFLSERYVFSSPKITSPWIRFGAFALIGLVGLLILNLLMWGLTTGLGLFYLFSKVLATVVVYLFNFFSRRALYGAADPDAAGASTAR</sequence>
<keyword evidence="9" id="KW-1185">Reference proteome</keyword>
<evidence type="ECO:0000313" key="8">
    <source>
        <dbReference type="EMBL" id="PRY68908.1"/>
    </source>
</evidence>
<dbReference type="AlphaFoldDB" id="A0A2T0VFC2"/>
<evidence type="ECO:0000256" key="5">
    <source>
        <dbReference type="ARBA" id="ARBA00023136"/>
    </source>
</evidence>
<dbReference type="InterPro" id="IPR051401">
    <property type="entry name" value="GtrA_CellWall_Glycosyl"/>
</dbReference>
<keyword evidence="3 6" id="KW-0812">Transmembrane</keyword>
<gene>
    <name evidence="8" type="ORF">B0I08_103113</name>
</gene>
<dbReference type="PANTHER" id="PTHR38459">
    <property type="entry name" value="PROPHAGE BACTOPRENOL-LINKED GLUCOSE TRANSLOCASE HOMOLOG"/>
    <property type="match status" value="1"/>
</dbReference>
<dbReference type="PANTHER" id="PTHR38459:SF1">
    <property type="entry name" value="PROPHAGE BACTOPRENOL-LINKED GLUCOSE TRANSLOCASE HOMOLOG"/>
    <property type="match status" value="1"/>
</dbReference>
<organism evidence="8 9">
    <name type="scientific">Glaciihabitans tibetensis</name>
    <dbReference type="NCBI Taxonomy" id="1266600"/>
    <lineage>
        <taxon>Bacteria</taxon>
        <taxon>Bacillati</taxon>
        <taxon>Actinomycetota</taxon>
        <taxon>Actinomycetes</taxon>
        <taxon>Micrococcales</taxon>
        <taxon>Microbacteriaceae</taxon>
        <taxon>Glaciihabitans</taxon>
    </lineage>
</organism>
<evidence type="ECO:0000256" key="2">
    <source>
        <dbReference type="ARBA" id="ARBA00009399"/>
    </source>
</evidence>
<protein>
    <submittedName>
        <fullName evidence="8">Putative flippase GtrA</fullName>
    </submittedName>
</protein>
<evidence type="ECO:0000256" key="4">
    <source>
        <dbReference type="ARBA" id="ARBA00022989"/>
    </source>
</evidence>
<evidence type="ECO:0000259" key="7">
    <source>
        <dbReference type="Pfam" id="PF04138"/>
    </source>
</evidence>
<feature type="transmembrane region" description="Helical" evidence="6">
    <location>
        <begin position="79"/>
        <end position="98"/>
    </location>
</feature>
<keyword evidence="5 6" id="KW-0472">Membrane</keyword>
<comment type="caution">
    <text evidence="8">The sequence shown here is derived from an EMBL/GenBank/DDBJ whole genome shotgun (WGS) entry which is preliminary data.</text>
</comment>
<evidence type="ECO:0000256" key="1">
    <source>
        <dbReference type="ARBA" id="ARBA00004141"/>
    </source>
</evidence>
<feature type="domain" description="GtrA/DPMS transmembrane" evidence="7">
    <location>
        <begin position="14"/>
        <end position="126"/>
    </location>
</feature>
<keyword evidence="4 6" id="KW-1133">Transmembrane helix</keyword>
<name>A0A2T0VFC2_9MICO</name>
<comment type="subcellular location">
    <subcellularLocation>
        <location evidence="1">Membrane</location>
        <topology evidence="1">Multi-pass membrane protein</topology>
    </subcellularLocation>
</comment>
<evidence type="ECO:0000256" key="6">
    <source>
        <dbReference type="SAM" id="Phobius"/>
    </source>
</evidence>
<dbReference type="Proteomes" id="UP000237983">
    <property type="component" value="Unassembled WGS sequence"/>
</dbReference>
<dbReference type="GO" id="GO:0000271">
    <property type="term" value="P:polysaccharide biosynthetic process"/>
    <property type="evidence" value="ECO:0007669"/>
    <property type="project" value="InterPro"/>
</dbReference>
<dbReference type="EMBL" id="PVTL01000003">
    <property type="protein sequence ID" value="PRY68908.1"/>
    <property type="molecule type" value="Genomic_DNA"/>
</dbReference>
<dbReference type="GO" id="GO:0005886">
    <property type="term" value="C:plasma membrane"/>
    <property type="evidence" value="ECO:0007669"/>
    <property type="project" value="TreeGrafter"/>
</dbReference>
<dbReference type="Pfam" id="PF04138">
    <property type="entry name" value="GtrA_DPMS_TM"/>
    <property type="match status" value="1"/>
</dbReference>
<proteinExistence type="inferred from homology"/>
<comment type="similarity">
    <text evidence="2">Belongs to the GtrA family.</text>
</comment>
<reference evidence="8 9" key="1">
    <citation type="submission" date="2018-03" db="EMBL/GenBank/DDBJ databases">
        <title>Genomic Encyclopedia of Type Strains, Phase III (KMG-III): the genomes of soil and plant-associated and newly described type strains.</title>
        <authorList>
            <person name="Whitman W."/>
        </authorList>
    </citation>
    <scope>NUCLEOTIDE SEQUENCE [LARGE SCALE GENOMIC DNA]</scope>
    <source>
        <strain evidence="8 9">CGMCC 1.12484</strain>
    </source>
</reference>